<gene>
    <name evidence="2" type="ORF">Ciccas_009562</name>
</gene>
<evidence type="ECO:0000313" key="2">
    <source>
        <dbReference type="EMBL" id="KAL3311852.1"/>
    </source>
</evidence>
<feature type="transmembrane region" description="Helical" evidence="1">
    <location>
        <begin position="51"/>
        <end position="70"/>
    </location>
</feature>
<dbReference type="AlphaFoldDB" id="A0ABD2PWP8"/>
<keyword evidence="1" id="KW-0812">Transmembrane</keyword>
<reference evidence="2 3" key="1">
    <citation type="submission" date="2024-11" db="EMBL/GenBank/DDBJ databases">
        <title>Adaptive evolution of stress response genes in parasites aligns with host niche diversity.</title>
        <authorList>
            <person name="Hahn C."/>
            <person name="Resl P."/>
        </authorList>
    </citation>
    <scope>NUCLEOTIDE SEQUENCE [LARGE SCALE GENOMIC DNA]</scope>
    <source>
        <strain evidence="2">EGGRZ-B1_66</strain>
        <tissue evidence="2">Body</tissue>
    </source>
</reference>
<sequence length="205" mass="23621">MRGIVHFARKYVERRPDLTAINLAMVLLLIPVFMSEYPNRADSIAPRVFNVSLWIGVPILISCVISCLLAREHNSPPHIAYWFVLLFLDIFILLAVIWCEFLTILGIFWIIGFDDRVVFIYRRSRYYPLALFLIFPGIVTILHLYCLVTESDNRVTPQQSTDCDTPTPLSTVSSTVDINPPKYPDINDLPQFALPSYEQVLKMNR</sequence>
<proteinExistence type="predicted"/>
<name>A0ABD2PWP8_9PLAT</name>
<dbReference type="EMBL" id="JBJKFK010001986">
    <property type="protein sequence ID" value="KAL3311852.1"/>
    <property type="molecule type" value="Genomic_DNA"/>
</dbReference>
<feature type="transmembrane region" description="Helical" evidence="1">
    <location>
        <begin position="126"/>
        <end position="148"/>
    </location>
</feature>
<accession>A0ABD2PWP8</accession>
<dbReference type="Proteomes" id="UP001626550">
    <property type="component" value="Unassembled WGS sequence"/>
</dbReference>
<keyword evidence="3" id="KW-1185">Reference proteome</keyword>
<evidence type="ECO:0000256" key="1">
    <source>
        <dbReference type="SAM" id="Phobius"/>
    </source>
</evidence>
<keyword evidence="1" id="KW-0472">Membrane</keyword>
<organism evidence="2 3">
    <name type="scientific">Cichlidogyrus casuarinus</name>
    <dbReference type="NCBI Taxonomy" id="1844966"/>
    <lineage>
        <taxon>Eukaryota</taxon>
        <taxon>Metazoa</taxon>
        <taxon>Spiralia</taxon>
        <taxon>Lophotrochozoa</taxon>
        <taxon>Platyhelminthes</taxon>
        <taxon>Monogenea</taxon>
        <taxon>Monopisthocotylea</taxon>
        <taxon>Dactylogyridea</taxon>
        <taxon>Ancyrocephalidae</taxon>
        <taxon>Cichlidogyrus</taxon>
    </lineage>
</organism>
<protein>
    <submittedName>
        <fullName evidence="2">Uncharacterized protein</fullName>
    </submittedName>
</protein>
<evidence type="ECO:0000313" key="3">
    <source>
        <dbReference type="Proteomes" id="UP001626550"/>
    </source>
</evidence>
<keyword evidence="1" id="KW-1133">Transmembrane helix</keyword>
<feature type="transmembrane region" description="Helical" evidence="1">
    <location>
        <begin position="82"/>
        <end position="111"/>
    </location>
</feature>
<comment type="caution">
    <text evidence="2">The sequence shown here is derived from an EMBL/GenBank/DDBJ whole genome shotgun (WGS) entry which is preliminary data.</text>
</comment>
<feature type="transmembrane region" description="Helical" evidence="1">
    <location>
        <begin position="20"/>
        <end position="39"/>
    </location>
</feature>